<keyword evidence="3" id="KW-1185">Reference proteome</keyword>
<dbReference type="InterPro" id="IPR037523">
    <property type="entry name" value="VOC_core"/>
</dbReference>
<reference evidence="2 3" key="1">
    <citation type="journal article" date="2014" name="Genome Announc.">
        <title>Genome Sequence and Methylome of Soil Bacterium Gemmatirosa kalamazoonensis KBS708T, a Member of the Rarely Cultivated Gemmatimonadetes Phylum.</title>
        <authorList>
            <person name="Debruyn J.M."/>
            <person name="Radosevich M."/>
            <person name="Wommack K.E."/>
            <person name="Polson S.W."/>
            <person name="Hauser L.J."/>
            <person name="Fawaz M.N."/>
            <person name="Korlach J."/>
            <person name="Tsai Y.C."/>
        </authorList>
    </citation>
    <scope>NUCLEOTIDE SEQUENCE [LARGE SCALE GENOMIC DNA]</scope>
    <source>
        <strain evidence="2 3">KBS708</strain>
    </source>
</reference>
<dbReference type="eggNOG" id="COG0346">
    <property type="taxonomic scope" value="Bacteria"/>
</dbReference>
<dbReference type="STRING" id="861299.J421_1458"/>
<name>W0RF79_9BACT</name>
<dbReference type="Pfam" id="PF00903">
    <property type="entry name" value="Glyoxalase"/>
    <property type="match status" value="1"/>
</dbReference>
<evidence type="ECO:0000313" key="2">
    <source>
        <dbReference type="EMBL" id="AHG88995.1"/>
    </source>
</evidence>
<dbReference type="Gene3D" id="3.10.180.10">
    <property type="entry name" value="2,3-Dihydroxybiphenyl 1,2-Dioxygenase, domain 1"/>
    <property type="match status" value="1"/>
</dbReference>
<dbReference type="AlphaFoldDB" id="W0RF79"/>
<dbReference type="KEGG" id="gba:J421_1458"/>
<evidence type="ECO:0000259" key="1">
    <source>
        <dbReference type="PROSITE" id="PS51819"/>
    </source>
</evidence>
<dbReference type="Proteomes" id="UP000019151">
    <property type="component" value="Chromosome"/>
</dbReference>
<protein>
    <submittedName>
        <fullName evidence="2">Glyoxalase-like domain protein</fullName>
    </submittedName>
</protein>
<feature type="domain" description="VOC" evidence="1">
    <location>
        <begin position="11"/>
        <end position="128"/>
    </location>
</feature>
<dbReference type="RefSeq" id="WP_104022361.1">
    <property type="nucleotide sequence ID" value="NZ_CP007128.1"/>
</dbReference>
<dbReference type="InParanoid" id="W0RF79"/>
<accession>W0RF79</accession>
<sequence>MPHTDTAAVRGIKFVSIPTRDQDRALAFWTEKLGLTVATDQQFDDKQRWIELRIPGADTRLVLFTTNGSEALIGQFAPMSFWSDDVDATYQQLVDAGVEVLGPPKKAEWGSSLLFKDPDGTTFHIGSR</sequence>
<dbReference type="OrthoDB" id="9796521at2"/>
<dbReference type="InterPro" id="IPR004360">
    <property type="entry name" value="Glyas_Fos-R_dOase_dom"/>
</dbReference>
<dbReference type="PROSITE" id="PS51819">
    <property type="entry name" value="VOC"/>
    <property type="match status" value="1"/>
</dbReference>
<dbReference type="PANTHER" id="PTHR36437:SF2">
    <property type="entry name" value="GLYOXALASE_BLEOMYCIN RESISTANCE PROTEIN_DIOXYGENASE"/>
    <property type="match status" value="1"/>
</dbReference>
<dbReference type="SUPFAM" id="SSF54593">
    <property type="entry name" value="Glyoxalase/Bleomycin resistance protein/Dihydroxybiphenyl dioxygenase"/>
    <property type="match status" value="1"/>
</dbReference>
<dbReference type="PANTHER" id="PTHR36437">
    <property type="entry name" value="GLYOXALASE/BLEOMYCIN RESISTANCE PROTEIN/DIOXYGENASE"/>
    <property type="match status" value="1"/>
</dbReference>
<proteinExistence type="predicted"/>
<dbReference type="FunCoup" id="W0RF79">
    <property type="interactions" value="2"/>
</dbReference>
<dbReference type="InterPro" id="IPR029068">
    <property type="entry name" value="Glyas_Bleomycin-R_OHBP_Dase"/>
</dbReference>
<evidence type="ECO:0000313" key="3">
    <source>
        <dbReference type="Proteomes" id="UP000019151"/>
    </source>
</evidence>
<dbReference type="EMBL" id="CP007128">
    <property type="protein sequence ID" value="AHG88995.1"/>
    <property type="molecule type" value="Genomic_DNA"/>
</dbReference>
<gene>
    <name evidence="2" type="ORF">J421_1458</name>
</gene>
<organism evidence="2 3">
    <name type="scientific">Gemmatirosa kalamazoonensis</name>
    <dbReference type="NCBI Taxonomy" id="861299"/>
    <lineage>
        <taxon>Bacteria</taxon>
        <taxon>Pseudomonadati</taxon>
        <taxon>Gemmatimonadota</taxon>
        <taxon>Gemmatimonadia</taxon>
        <taxon>Gemmatimonadales</taxon>
        <taxon>Gemmatimonadaceae</taxon>
        <taxon>Gemmatirosa</taxon>
    </lineage>
</organism>
<dbReference type="HOGENOM" id="CLU_046006_10_4_0"/>